<protein>
    <recommendedName>
        <fullName evidence="3">ISXO2-like transposase domain-containing protein</fullName>
    </recommendedName>
</protein>
<evidence type="ECO:0000313" key="2">
    <source>
        <dbReference type="Proteomes" id="UP000663879"/>
    </source>
</evidence>
<dbReference type="OrthoDB" id="407509at2759"/>
<organism evidence="1 2">
    <name type="scientific">Brachionus calyciflorus</name>
    <dbReference type="NCBI Taxonomy" id="104777"/>
    <lineage>
        <taxon>Eukaryota</taxon>
        <taxon>Metazoa</taxon>
        <taxon>Spiralia</taxon>
        <taxon>Gnathifera</taxon>
        <taxon>Rotifera</taxon>
        <taxon>Eurotatoria</taxon>
        <taxon>Monogononta</taxon>
        <taxon>Pseudotrocha</taxon>
        <taxon>Ploima</taxon>
        <taxon>Brachionidae</taxon>
        <taxon>Brachionus</taxon>
    </lineage>
</organism>
<comment type="caution">
    <text evidence="1">The sequence shown here is derived from an EMBL/GenBank/DDBJ whole genome shotgun (WGS) entry which is preliminary data.</text>
</comment>
<evidence type="ECO:0008006" key="3">
    <source>
        <dbReference type="Google" id="ProtNLM"/>
    </source>
</evidence>
<sequence>MHIVPNREAITLLNIIYEKCKRGTTIYSDCWAAYGKISSLKDFKHITVNHSLHFIEPQTKEEEDVTLARTNSNSITIHQFQNGDKTDDDECDLAESLNDKLQIQDVKKKADYFEKKSKELLEPQEDTQIEIRKVEEYNYLGSYIRSSERDIEMRIGLTWTAFEKLRHILSSSKLDLKLRMRIFNAACIPVLLYRCESWKLTEKSMRKLNCLARTFYVWNKTIGATLDK</sequence>
<dbReference type="EMBL" id="CAJNOC010003602">
    <property type="protein sequence ID" value="CAF0990295.1"/>
    <property type="molecule type" value="Genomic_DNA"/>
</dbReference>
<dbReference type="InterPro" id="IPR053164">
    <property type="entry name" value="IS1016-like_transposase"/>
</dbReference>
<dbReference type="PANTHER" id="PTHR47163:SF2">
    <property type="entry name" value="SI:DKEY-17M8.2"/>
    <property type="match status" value="1"/>
</dbReference>
<dbReference type="Proteomes" id="UP000663879">
    <property type="component" value="Unassembled WGS sequence"/>
</dbReference>
<reference evidence="1" key="1">
    <citation type="submission" date="2021-02" db="EMBL/GenBank/DDBJ databases">
        <authorList>
            <person name="Nowell W R."/>
        </authorList>
    </citation>
    <scope>NUCLEOTIDE SEQUENCE</scope>
    <source>
        <strain evidence="1">Ploen Becks lab</strain>
    </source>
</reference>
<dbReference type="PANTHER" id="PTHR47163">
    <property type="entry name" value="DDE_TNP_IS1595 DOMAIN-CONTAINING PROTEIN"/>
    <property type="match status" value="1"/>
</dbReference>
<accession>A0A814FYL6</accession>
<keyword evidence="2" id="KW-1185">Reference proteome</keyword>
<evidence type="ECO:0000313" key="1">
    <source>
        <dbReference type="EMBL" id="CAF0990295.1"/>
    </source>
</evidence>
<name>A0A814FYL6_9BILA</name>
<dbReference type="AlphaFoldDB" id="A0A814FYL6"/>
<proteinExistence type="predicted"/>
<gene>
    <name evidence="1" type="ORF">OXX778_LOCUS15876</name>
</gene>